<organism evidence="1 2">
    <name type="scientific">Priestia megaterium (strain ATCC 14581 / DSM 32 / CCUG 1817 / JCM 2506 / NBRC 15308 / NCIMB 9376 / NCTC 10342 / NRRL B-14308 / VKM B-512 / Ford 19)</name>
    <name type="common">Bacillus megaterium</name>
    <dbReference type="NCBI Taxonomy" id="1348623"/>
    <lineage>
        <taxon>Bacteria</taxon>
        <taxon>Bacillati</taxon>
        <taxon>Bacillota</taxon>
        <taxon>Bacilli</taxon>
        <taxon>Bacillales</taxon>
        <taxon>Bacillaceae</taxon>
        <taxon>Priestia</taxon>
    </lineage>
</organism>
<protein>
    <recommendedName>
        <fullName evidence="3">IrrE N-terminal-like domain-containing protein</fullName>
    </recommendedName>
</protein>
<gene>
    <name evidence="1" type="ORF">BG04_3146</name>
</gene>
<dbReference type="Proteomes" id="UP000031829">
    <property type="component" value="Chromosome"/>
</dbReference>
<evidence type="ECO:0008006" key="3">
    <source>
        <dbReference type="Google" id="ProtNLM"/>
    </source>
</evidence>
<dbReference type="HOGENOM" id="CLU_1444978_0_0_9"/>
<accession>A0A0B6AQB2</accession>
<dbReference type="GeneID" id="93641209"/>
<dbReference type="EMBL" id="CP009920">
    <property type="protein sequence ID" value="AJI23317.1"/>
    <property type="molecule type" value="Genomic_DNA"/>
</dbReference>
<reference evidence="1 2" key="1">
    <citation type="journal article" date="2015" name="Genome Announc.">
        <title>Complete genome sequences for 35 biothreat assay-relevant bacillus species.</title>
        <authorList>
            <person name="Johnson S.L."/>
            <person name="Daligault H.E."/>
            <person name="Davenport K.W."/>
            <person name="Jaissle J."/>
            <person name="Frey K.G."/>
            <person name="Ladner J.T."/>
            <person name="Broomall S.M."/>
            <person name="Bishop-Lilly K.A."/>
            <person name="Bruce D.C."/>
            <person name="Gibbons H.S."/>
            <person name="Coyne S.R."/>
            <person name="Lo C.C."/>
            <person name="Meincke L."/>
            <person name="Munk A.C."/>
            <person name="Koroleva G.I."/>
            <person name="Rosenzweig C.N."/>
            <person name="Palacios G.F."/>
            <person name="Redden C.L."/>
            <person name="Minogue T.D."/>
            <person name="Chain P.S."/>
        </authorList>
    </citation>
    <scope>NUCLEOTIDE SEQUENCE [LARGE SCALE GENOMIC DNA]</scope>
    <source>
        <strain evidence="2">ATCC 14581 / DSM 32 / JCM 2506 / NBRC 15308 / NCIMB 9376 / NCTC 10342 / NRRL B-14308 / VKM B-512</strain>
    </source>
</reference>
<dbReference type="KEGG" id="bmeg:BG04_3146"/>
<evidence type="ECO:0000313" key="2">
    <source>
        <dbReference type="Proteomes" id="UP000031829"/>
    </source>
</evidence>
<dbReference type="RefSeq" id="WP_034654161.1">
    <property type="nucleotide sequence ID" value="NZ_BCVB01000007.1"/>
</dbReference>
<dbReference type="AlphaFoldDB" id="A0A0B6AQB2"/>
<sequence>MFKRSEKIQIHGVTFHGVMSAKQKAALQEIANVTDEKDWEGLKGVYCLGSVKVQGKDVLGVYYGQFNDNLPKEKRKLQFEIDYIKYTVTECPIVFIDTTKNKKPHQFAFIILHELGHHVDRMTNGTLLKEGNRTQEMFANTYALEKYSKIEKFQTKKLKNIPFLEESLTQWNKTPHLGAYSLRVQIE</sequence>
<proteinExistence type="predicted"/>
<name>A0A0B6AQB2_PRIM2</name>
<evidence type="ECO:0000313" key="1">
    <source>
        <dbReference type="EMBL" id="AJI23317.1"/>
    </source>
</evidence>